<feature type="transmembrane region" description="Helical" evidence="1">
    <location>
        <begin position="36"/>
        <end position="57"/>
    </location>
</feature>
<dbReference type="AlphaFoldDB" id="A0A543E3P1"/>
<gene>
    <name evidence="2" type="ORF">FB558_2872</name>
</gene>
<dbReference type="OrthoDB" id="123261at2"/>
<evidence type="ECO:0000256" key="1">
    <source>
        <dbReference type="SAM" id="Phobius"/>
    </source>
</evidence>
<accession>A0A543E3P1</accession>
<name>A0A543E3P1_9PSEU</name>
<keyword evidence="1" id="KW-0812">Transmembrane</keyword>
<reference evidence="2 3" key="1">
    <citation type="submission" date="2019-06" db="EMBL/GenBank/DDBJ databases">
        <title>Sequencing the genomes of 1000 actinobacteria strains.</title>
        <authorList>
            <person name="Klenk H.-P."/>
        </authorList>
    </citation>
    <scope>NUCLEOTIDE SEQUENCE [LARGE SCALE GENOMIC DNA]</scope>
    <source>
        <strain evidence="2 3">DSM 45301</strain>
    </source>
</reference>
<dbReference type="InterPro" id="IPR021741">
    <property type="entry name" value="DUF3311"/>
</dbReference>
<keyword evidence="1" id="KW-0472">Membrane</keyword>
<keyword evidence="3" id="KW-1185">Reference proteome</keyword>
<comment type="caution">
    <text evidence="2">The sequence shown here is derived from an EMBL/GenBank/DDBJ whole genome shotgun (WGS) entry which is preliminary data.</text>
</comment>
<organism evidence="2 3">
    <name type="scientific">Pseudonocardia kunmingensis</name>
    <dbReference type="NCBI Taxonomy" id="630975"/>
    <lineage>
        <taxon>Bacteria</taxon>
        <taxon>Bacillati</taxon>
        <taxon>Actinomycetota</taxon>
        <taxon>Actinomycetes</taxon>
        <taxon>Pseudonocardiales</taxon>
        <taxon>Pseudonocardiaceae</taxon>
        <taxon>Pseudonocardia</taxon>
    </lineage>
</organism>
<evidence type="ECO:0000313" key="2">
    <source>
        <dbReference type="EMBL" id="TQM16069.1"/>
    </source>
</evidence>
<dbReference type="EMBL" id="VFPA01000001">
    <property type="protein sequence ID" value="TQM16069.1"/>
    <property type="molecule type" value="Genomic_DNA"/>
</dbReference>
<evidence type="ECO:0000313" key="3">
    <source>
        <dbReference type="Proteomes" id="UP000315677"/>
    </source>
</evidence>
<sequence>MVERARAWHLLLLVPFLALVTPWFNVVEPRLFGMPFFYWSQFAWIPVTAGCLAVVYLRTR</sequence>
<dbReference type="Pfam" id="PF11755">
    <property type="entry name" value="DUF3311"/>
    <property type="match status" value="1"/>
</dbReference>
<dbReference type="Proteomes" id="UP000315677">
    <property type="component" value="Unassembled WGS sequence"/>
</dbReference>
<dbReference type="RefSeq" id="WP_142052803.1">
    <property type="nucleotide sequence ID" value="NZ_VFPA01000001.1"/>
</dbReference>
<keyword evidence="1" id="KW-1133">Transmembrane helix</keyword>
<proteinExistence type="predicted"/>
<protein>
    <submittedName>
        <fullName evidence="2">Uncharacterized protein DUF3311</fullName>
    </submittedName>
</protein>
<feature type="transmembrane region" description="Helical" evidence="1">
    <location>
        <begin position="7"/>
        <end position="24"/>
    </location>
</feature>